<accession>A0ABT8T2A4</accession>
<dbReference type="Pfam" id="PF14534">
    <property type="entry name" value="DUF4440"/>
    <property type="match status" value="1"/>
</dbReference>
<evidence type="ECO:0000313" key="3">
    <source>
        <dbReference type="Proteomes" id="UP001169006"/>
    </source>
</evidence>
<proteinExistence type="predicted"/>
<gene>
    <name evidence="2" type="ORF">Q2T52_20905</name>
</gene>
<reference evidence="2" key="1">
    <citation type="journal article" date="2015" name="Int. J. Syst. Evol. Microbiol.">
        <title>Rhizobium oryzicola sp. nov., potential plant-growth-promoting endophytic bacteria isolated from rice roots.</title>
        <authorList>
            <person name="Zhang X.X."/>
            <person name="Gao J.S."/>
            <person name="Cao Y.H."/>
            <person name="Sheirdil R.A."/>
            <person name="Wang X.C."/>
            <person name="Zhang L."/>
        </authorList>
    </citation>
    <scope>NUCLEOTIDE SEQUENCE</scope>
    <source>
        <strain evidence="2">05753</strain>
    </source>
</reference>
<dbReference type="Gene3D" id="3.10.450.50">
    <property type="match status" value="1"/>
</dbReference>
<protein>
    <submittedName>
        <fullName evidence="2">DUF4440 domain-containing protein</fullName>
    </submittedName>
</protein>
<reference evidence="2" key="2">
    <citation type="submission" date="2023-07" db="EMBL/GenBank/DDBJ databases">
        <authorList>
            <person name="Sun H."/>
        </authorList>
    </citation>
    <scope>NUCLEOTIDE SEQUENCE</scope>
    <source>
        <strain evidence="2">05753</strain>
    </source>
</reference>
<organism evidence="2 3">
    <name type="scientific">Rhizobium oryzicola</name>
    <dbReference type="NCBI Taxonomy" id="1232668"/>
    <lineage>
        <taxon>Bacteria</taxon>
        <taxon>Pseudomonadati</taxon>
        <taxon>Pseudomonadota</taxon>
        <taxon>Alphaproteobacteria</taxon>
        <taxon>Hyphomicrobiales</taxon>
        <taxon>Rhizobiaceae</taxon>
        <taxon>Rhizobium/Agrobacterium group</taxon>
        <taxon>Rhizobium</taxon>
    </lineage>
</organism>
<feature type="domain" description="DUF4440" evidence="1">
    <location>
        <begin position="11"/>
        <end position="117"/>
    </location>
</feature>
<dbReference type="RefSeq" id="WP_302078800.1">
    <property type="nucleotide sequence ID" value="NZ_JAUKWQ010000009.1"/>
</dbReference>
<dbReference type="InterPro" id="IPR032710">
    <property type="entry name" value="NTF2-like_dom_sf"/>
</dbReference>
<dbReference type="SUPFAM" id="SSF54427">
    <property type="entry name" value="NTF2-like"/>
    <property type="match status" value="1"/>
</dbReference>
<comment type="caution">
    <text evidence="2">The sequence shown here is derived from an EMBL/GenBank/DDBJ whole genome shotgun (WGS) entry which is preliminary data.</text>
</comment>
<dbReference type="Proteomes" id="UP001169006">
    <property type="component" value="Unassembled WGS sequence"/>
</dbReference>
<evidence type="ECO:0000313" key="2">
    <source>
        <dbReference type="EMBL" id="MDO1584554.1"/>
    </source>
</evidence>
<dbReference type="EMBL" id="JAUKWQ010000009">
    <property type="protein sequence ID" value="MDO1584554.1"/>
    <property type="molecule type" value="Genomic_DNA"/>
</dbReference>
<name>A0ABT8T2A4_9HYPH</name>
<sequence>MADEGTLLAQIIALEEALHRPDVRRARDRLESLLADEFREIGASGRFYGRAEIIELLTQEDKGGDESTFLASDYALTSISEDAVLLTYRTDRLQADGTHRHALRSSVWKREGCAWRLFFHQGTLTGPK</sequence>
<dbReference type="InterPro" id="IPR027843">
    <property type="entry name" value="DUF4440"/>
</dbReference>
<evidence type="ECO:0000259" key="1">
    <source>
        <dbReference type="Pfam" id="PF14534"/>
    </source>
</evidence>
<keyword evidence="3" id="KW-1185">Reference proteome</keyword>